<dbReference type="OrthoDB" id="9804454at2"/>
<dbReference type="InterPro" id="IPR045247">
    <property type="entry name" value="Oye-like"/>
</dbReference>
<dbReference type="InterPro" id="IPR001155">
    <property type="entry name" value="OxRdtase_FMN_N"/>
</dbReference>
<dbReference type="AlphaFoldDB" id="A0A1B6VI16"/>
<name>A0A1B6VI16_9PROT</name>
<evidence type="ECO:0000256" key="1">
    <source>
        <dbReference type="ARBA" id="ARBA00001917"/>
    </source>
</evidence>
<dbReference type="PANTHER" id="PTHR22893:SF91">
    <property type="entry name" value="NADPH DEHYDROGENASE 2-RELATED"/>
    <property type="match status" value="1"/>
</dbReference>
<dbReference type="PATRIC" id="fig|38307.3.peg.2723"/>
<dbReference type="Proteomes" id="UP000077786">
    <property type="component" value="Unassembled WGS sequence"/>
</dbReference>
<evidence type="ECO:0000313" key="5">
    <source>
        <dbReference type="EMBL" id="OAJ66871.1"/>
    </source>
</evidence>
<dbReference type="RefSeq" id="WP_046900861.1">
    <property type="nucleotide sequence ID" value="NZ_JBDNTQ010000050.1"/>
</dbReference>
<dbReference type="FunFam" id="3.20.20.70:FF:000059">
    <property type="entry name" value="N-ethylmaleimide reductase, FMN-linked"/>
    <property type="match status" value="1"/>
</dbReference>
<comment type="cofactor">
    <cofactor evidence="1">
        <name>FMN</name>
        <dbReference type="ChEBI" id="CHEBI:58210"/>
    </cofactor>
</comment>
<proteinExistence type="inferred from homology"/>
<evidence type="ECO:0000313" key="6">
    <source>
        <dbReference type="Proteomes" id="UP000077786"/>
    </source>
</evidence>
<comment type="similarity">
    <text evidence="2">Belongs to the NADH:flavin oxidoreductase/NADH oxidase family.</text>
</comment>
<comment type="caution">
    <text evidence="5">The sequence shown here is derived from an EMBL/GenBank/DDBJ whole genome shotgun (WGS) entry which is preliminary data.</text>
</comment>
<reference evidence="5 6" key="1">
    <citation type="submission" date="2016-03" db="EMBL/GenBank/DDBJ databases">
        <title>Draft genome sequence of Gluconobacter cerinus strain CECT 9110.</title>
        <authorList>
            <person name="Sainz F."/>
            <person name="Mas A."/>
            <person name="Torija M.J."/>
        </authorList>
    </citation>
    <scope>NUCLEOTIDE SEQUENCE [LARGE SCALE GENOMIC DNA]</scope>
    <source>
        <strain evidence="5 6">CECT 9110</strain>
    </source>
</reference>
<dbReference type="GO" id="GO:0010181">
    <property type="term" value="F:FMN binding"/>
    <property type="evidence" value="ECO:0007669"/>
    <property type="project" value="InterPro"/>
</dbReference>
<dbReference type="GO" id="GO:0005829">
    <property type="term" value="C:cytosol"/>
    <property type="evidence" value="ECO:0007669"/>
    <property type="project" value="UniProtKB-ARBA"/>
</dbReference>
<evidence type="ECO:0000259" key="4">
    <source>
        <dbReference type="Pfam" id="PF00724"/>
    </source>
</evidence>
<keyword evidence="3" id="KW-0560">Oxidoreductase</keyword>
<protein>
    <submittedName>
        <fullName evidence="5">N-ethylmaleimide reductase</fullName>
    </submittedName>
</protein>
<sequence>MPDLFDPIELGGFSAKNRIFMSPLTRARAGRDAVPTAIMAKYYAQRAEAGLIITEATGISREGLGWPYAPGIWSDEQVEAWKPITKAVHDRGGRIVCQLWHMGRMVHSSVTGLQPVAPSATTAPGQSHTYDGKQPYEEARALRLDEIPRILAEYERASQNAIKAGFDGIQLHAANGYLIDEFLKDGTNHRTDEYGGSPENRIRLLSQVTERIISTIGGERTGVRLSPNGDTQGCLDSAPETVFVPAAAELERLGVAWLELREPGPNGTFGKTDQPPVSPQIRKVFRRPLVLNQDYTFESAQDAIREGRADAIAFGRKFISNPDLPTRFAQGLPLQADDMATWYSRGEHGYTDYAFAE</sequence>
<dbReference type="Pfam" id="PF00724">
    <property type="entry name" value="Oxidored_FMN"/>
    <property type="match status" value="1"/>
</dbReference>
<dbReference type="Gene3D" id="3.20.20.70">
    <property type="entry name" value="Aldolase class I"/>
    <property type="match status" value="1"/>
</dbReference>
<dbReference type="SUPFAM" id="SSF51395">
    <property type="entry name" value="FMN-linked oxidoreductases"/>
    <property type="match status" value="1"/>
</dbReference>
<accession>A0A1B6VI16</accession>
<dbReference type="EMBL" id="LUTU01000013">
    <property type="protein sequence ID" value="OAJ66871.1"/>
    <property type="molecule type" value="Genomic_DNA"/>
</dbReference>
<evidence type="ECO:0000256" key="3">
    <source>
        <dbReference type="ARBA" id="ARBA00023002"/>
    </source>
</evidence>
<evidence type="ECO:0000256" key="2">
    <source>
        <dbReference type="ARBA" id="ARBA00005979"/>
    </source>
</evidence>
<feature type="domain" description="NADH:flavin oxidoreductase/NADH oxidase N-terminal" evidence="4">
    <location>
        <begin position="3"/>
        <end position="334"/>
    </location>
</feature>
<gene>
    <name evidence="5" type="ORF">A0123_02608</name>
</gene>
<dbReference type="InterPro" id="IPR013785">
    <property type="entry name" value="Aldolase_TIM"/>
</dbReference>
<dbReference type="CDD" id="cd02933">
    <property type="entry name" value="OYE_like_FMN"/>
    <property type="match status" value="1"/>
</dbReference>
<dbReference type="PANTHER" id="PTHR22893">
    <property type="entry name" value="NADH OXIDOREDUCTASE-RELATED"/>
    <property type="match status" value="1"/>
</dbReference>
<dbReference type="GO" id="GO:0016628">
    <property type="term" value="F:oxidoreductase activity, acting on the CH-CH group of donors, NAD or NADP as acceptor"/>
    <property type="evidence" value="ECO:0007669"/>
    <property type="project" value="UniProtKB-ARBA"/>
</dbReference>
<organism evidence="5 6">
    <name type="scientific">Gluconobacter cerinus</name>
    <dbReference type="NCBI Taxonomy" id="38307"/>
    <lineage>
        <taxon>Bacteria</taxon>
        <taxon>Pseudomonadati</taxon>
        <taxon>Pseudomonadota</taxon>
        <taxon>Alphaproteobacteria</taxon>
        <taxon>Acetobacterales</taxon>
        <taxon>Acetobacteraceae</taxon>
        <taxon>Gluconobacter</taxon>
    </lineage>
</organism>